<evidence type="ECO:0000313" key="4">
    <source>
        <dbReference type="Proteomes" id="UP000231094"/>
    </source>
</evidence>
<dbReference type="Proteomes" id="UP000231094">
    <property type="component" value="Unassembled WGS sequence"/>
</dbReference>
<dbReference type="InterPro" id="IPR039374">
    <property type="entry name" value="SIP_fam"/>
</dbReference>
<dbReference type="Gene3D" id="3.40.50.80">
    <property type="entry name" value="Nucleotide-binding domain of ferredoxin-NADP reductase (FNR) module"/>
    <property type="match status" value="1"/>
</dbReference>
<protein>
    <recommendedName>
        <fullName evidence="2">FAD-binding FR-type domain-containing protein</fullName>
    </recommendedName>
</protein>
<dbReference type="Gene3D" id="2.40.30.10">
    <property type="entry name" value="Translation factors"/>
    <property type="match status" value="1"/>
</dbReference>
<dbReference type="AlphaFoldDB" id="A0A2N9Y475"/>
<dbReference type="RefSeq" id="WP_100116768.1">
    <property type="nucleotide sequence ID" value="NZ_MEIV01000051.1"/>
</dbReference>
<dbReference type="InterPro" id="IPR039261">
    <property type="entry name" value="FNR_nucleotide-bd"/>
</dbReference>
<dbReference type="InterPro" id="IPR007037">
    <property type="entry name" value="SIP_rossman_dom"/>
</dbReference>
<dbReference type="SUPFAM" id="SSF63380">
    <property type="entry name" value="Riboflavin synthase domain-like"/>
    <property type="match status" value="1"/>
</dbReference>
<dbReference type="InterPro" id="IPR017938">
    <property type="entry name" value="Riboflavin_synthase-like_b-brl"/>
</dbReference>
<dbReference type="EMBL" id="MEIV01000051">
    <property type="protein sequence ID" value="PIT62442.1"/>
    <property type="molecule type" value="Genomic_DNA"/>
</dbReference>
<dbReference type="CDD" id="cd06193">
    <property type="entry name" value="siderophore_interacting"/>
    <property type="match status" value="1"/>
</dbReference>
<evidence type="ECO:0000256" key="1">
    <source>
        <dbReference type="ARBA" id="ARBA00035644"/>
    </source>
</evidence>
<comment type="similarity">
    <text evidence="1">Belongs to the SIP oxidoreductase family.</text>
</comment>
<dbReference type="PANTHER" id="PTHR30157">
    <property type="entry name" value="FERRIC REDUCTASE, NADPH-DEPENDENT"/>
    <property type="match status" value="1"/>
</dbReference>
<gene>
    <name evidence="3" type="ORF">BHC47_04955</name>
</gene>
<proteinExistence type="inferred from homology"/>
<comment type="caution">
    <text evidence="3">The sequence shown here is derived from an EMBL/GenBank/DDBJ whole genome shotgun (WGS) entry which is preliminary data.</text>
</comment>
<reference evidence="3 4" key="1">
    <citation type="journal article" date="2017" name="MBio">
        <title>Type VI secretion-mediated competition in the bee gut microbiome.</title>
        <authorList>
            <person name="Steele M.I."/>
            <person name="Kwong W.K."/>
            <person name="Powell J.E."/>
            <person name="Whiteley M."/>
            <person name="Moran N.A."/>
        </authorList>
    </citation>
    <scope>NUCLEOTIDE SEQUENCE [LARGE SCALE GENOMIC DNA]</scope>
    <source>
        <strain evidence="3 4">PEB0171</strain>
    </source>
</reference>
<dbReference type="Pfam" id="PF04954">
    <property type="entry name" value="SIP"/>
    <property type="match status" value="1"/>
</dbReference>
<dbReference type="GO" id="GO:0016491">
    <property type="term" value="F:oxidoreductase activity"/>
    <property type="evidence" value="ECO:0007669"/>
    <property type="project" value="InterPro"/>
</dbReference>
<evidence type="ECO:0000313" key="3">
    <source>
        <dbReference type="EMBL" id="PIT62442.1"/>
    </source>
</evidence>
<dbReference type="PANTHER" id="PTHR30157:SF0">
    <property type="entry name" value="NADPH-DEPENDENT FERRIC-CHELATE REDUCTASE"/>
    <property type="match status" value="1"/>
</dbReference>
<sequence>MNKRSPLQAYLTRVQDIIDLSPNLRRLVLHSPELTDYPHQYNGAHIKIFLAPDGQITPQLPQFSGHGFNWAEPDNKPIVRTYTIRNYDAQSCTVSIDFVKHGDTGPASSFAEHAQAGDILGISSPGGPNPMLKTASRYLFVGDITALPAIESLLADIAADASGDVVLLLPQAEDLPASLPLPEKMHLHTFFGDLSQIPAVVEHISSFAPLNDDDFAWVAGEAALVKPLRELLRTQWQLPPQRHYAVPYWRQGENEESYHEARHRFIDKG</sequence>
<dbReference type="PROSITE" id="PS51384">
    <property type="entry name" value="FAD_FR"/>
    <property type="match status" value="1"/>
</dbReference>
<evidence type="ECO:0000259" key="2">
    <source>
        <dbReference type="PROSITE" id="PS51384"/>
    </source>
</evidence>
<dbReference type="InterPro" id="IPR013113">
    <property type="entry name" value="SIP_FAD-bd"/>
</dbReference>
<name>A0A2N9Y475_9NEIS</name>
<feature type="domain" description="FAD-binding FR-type" evidence="2">
    <location>
        <begin position="4"/>
        <end position="135"/>
    </location>
</feature>
<dbReference type="InterPro" id="IPR017927">
    <property type="entry name" value="FAD-bd_FR_type"/>
</dbReference>
<accession>A0A2N9Y475</accession>
<dbReference type="Pfam" id="PF08021">
    <property type="entry name" value="FAD_binding_9"/>
    <property type="match status" value="1"/>
</dbReference>
<organism evidence="3 4">
    <name type="scientific">Snodgrassella alvi</name>
    <dbReference type="NCBI Taxonomy" id="1196083"/>
    <lineage>
        <taxon>Bacteria</taxon>
        <taxon>Pseudomonadati</taxon>
        <taxon>Pseudomonadota</taxon>
        <taxon>Betaproteobacteria</taxon>
        <taxon>Neisseriales</taxon>
        <taxon>Neisseriaceae</taxon>
        <taxon>Snodgrassella</taxon>
    </lineage>
</organism>